<feature type="region of interest" description="Disordered" evidence="2">
    <location>
        <begin position="1"/>
        <end position="117"/>
    </location>
</feature>
<dbReference type="InParanoid" id="C5L7L2"/>
<feature type="region of interest" description="Disordered" evidence="2">
    <location>
        <begin position="180"/>
        <end position="266"/>
    </location>
</feature>
<dbReference type="Proteomes" id="UP000007800">
    <property type="component" value="Unassembled WGS sequence"/>
</dbReference>
<keyword evidence="4" id="KW-1185">Reference proteome</keyword>
<evidence type="ECO:0000313" key="4">
    <source>
        <dbReference type="Proteomes" id="UP000007800"/>
    </source>
</evidence>
<keyword evidence="1" id="KW-0175">Coiled coil</keyword>
<name>C5L7L2_PERM5</name>
<evidence type="ECO:0000256" key="1">
    <source>
        <dbReference type="SAM" id="Coils"/>
    </source>
</evidence>
<evidence type="ECO:0000313" key="3">
    <source>
        <dbReference type="EMBL" id="EER07474.1"/>
    </source>
</evidence>
<accession>C5L7L2</accession>
<feature type="compositionally biased region" description="Low complexity" evidence="2">
    <location>
        <begin position="232"/>
        <end position="241"/>
    </location>
</feature>
<sequence>MASSLVEAPSSSVERVNNKIASPPPLDDDDDDDEFSRLLNAHKKARGDPGGAPRLNQSSTVGGISSRAMGKRQRVADYGDIDGVGSRRYTSENPRYRGGRAGPQAQRGPATMGLLPPRPLRFPFPPYCGPLAKLVSSGPPPPLPADERSLMMKELVTRIRSLTAENERLTRIMSDQQRLLQDFGCPPPLLEPPVGHRSRNGKEEVEDPTEAATRSPRPAKSAVLPPWRSSSKKASTSTPTGSHPPMDEDLPMAPAKEGSTGRSSSS</sequence>
<dbReference type="EMBL" id="GG679899">
    <property type="protein sequence ID" value="EER07474.1"/>
    <property type="molecule type" value="Genomic_DNA"/>
</dbReference>
<gene>
    <name evidence="3" type="ORF">Pmar_PMAR020638</name>
</gene>
<reference evidence="3 4" key="1">
    <citation type="submission" date="2008-07" db="EMBL/GenBank/DDBJ databases">
        <authorList>
            <person name="El-Sayed N."/>
            <person name="Caler E."/>
            <person name="Inman J."/>
            <person name="Amedeo P."/>
            <person name="Hass B."/>
            <person name="Wortman J."/>
        </authorList>
    </citation>
    <scope>NUCLEOTIDE SEQUENCE [LARGE SCALE GENOMIC DNA]</scope>
    <source>
        <strain evidence="4">ATCC 50983 / TXsc</strain>
    </source>
</reference>
<proteinExistence type="predicted"/>
<evidence type="ECO:0000256" key="2">
    <source>
        <dbReference type="SAM" id="MobiDB-lite"/>
    </source>
</evidence>
<feature type="compositionally biased region" description="Polar residues" evidence="2">
    <location>
        <begin position="1"/>
        <end position="15"/>
    </location>
</feature>
<dbReference type="GeneID" id="9041218"/>
<dbReference type="RefSeq" id="XP_002775658.1">
    <property type="nucleotide sequence ID" value="XM_002775612.1"/>
</dbReference>
<organism evidence="4">
    <name type="scientific">Perkinsus marinus (strain ATCC 50983 / TXsc)</name>
    <dbReference type="NCBI Taxonomy" id="423536"/>
    <lineage>
        <taxon>Eukaryota</taxon>
        <taxon>Sar</taxon>
        <taxon>Alveolata</taxon>
        <taxon>Perkinsozoa</taxon>
        <taxon>Perkinsea</taxon>
        <taxon>Perkinsida</taxon>
        <taxon>Perkinsidae</taxon>
        <taxon>Perkinsus</taxon>
    </lineage>
</organism>
<dbReference type="AlphaFoldDB" id="C5L7L2"/>
<protein>
    <submittedName>
        <fullName evidence="3">Uncharacterized protein</fullName>
    </submittedName>
</protein>
<feature type="coiled-coil region" evidence="1">
    <location>
        <begin position="152"/>
        <end position="179"/>
    </location>
</feature>